<keyword evidence="1" id="KW-0233">DNA recombination</keyword>
<dbReference type="AlphaFoldDB" id="A0A813DRA8"/>
<evidence type="ECO:0000313" key="2">
    <source>
        <dbReference type="EMBL" id="CAE8588770.1"/>
    </source>
</evidence>
<dbReference type="Gene3D" id="1.10.443.10">
    <property type="entry name" value="Intergrase catalytic core"/>
    <property type="match status" value="1"/>
</dbReference>
<dbReference type="InterPro" id="IPR013762">
    <property type="entry name" value="Integrase-like_cat_sf"/>
</dbReference>
<protein>
    <submittedName>
        <fullName evidence="2">Uncharacterized protein</fullName>
    </submittedName>
</protein>
<sequence length="339" mass="38715">MWAWYKKLSLRFPKGGSGDWPGSTLLETASVTEPVWEVYRNLCNNIVEFAEEEGSRLNSDEDVDMIMVKWFHREFEQGEDLSKGEKAFAAWQAIFPEFSKFGKRKLPRSHRALKGWRKLAPPRSRKPSPFQVVAAHAVRLAARGKHHMALWVLVGFIAYLRPSENMKLKKRDLVKPRQGVTQFWGLLLCSSDSHLQSKNGASDESVMMDNKSIEWIGDALAALAEGKGSEALWPFTYPELTAELRACSKDLGVKMVPYQLRHAGPSWDRTKNFRSLADIQKRGRWKSFKSVTRYEKATLILSEFDRLPKAVRQRCDLCTRHLKDYILGTMNPPGLNAAC</sequence>
<proteinExistence type="predicted"/>
<accession>A0A813DRA8</accession>
<reference evidence="2" key="1">
    <citation type="submission" date="2021-02" db="EMBL/GenBank/DDBJ databases">
        <authorList>
            <person name="Dougan E. K."/>
            <person name="Rhodes N."/>
            <person name="Thang M."/>
            <person name="Chan C."/>
        </authorList>
    </citation>
    <scope>NUCLEOTIDE SEQUENCE</scope>
</reference>
<organism evidence="2 3">
    <name type="scientific">Polarella glacialis</name>
    <name type="common">Dinoflagellate</name>
    <dbReference type="NCBI Taxonomy" id="89957"/>
    <lineage>
        <taxon>Eukaryota</taxon>
        <taxon>Sar</taxon>
        <taxon>Alveolata</taxon>
        <taxon>Dinophyceae</taxon>
        <taxon>Suessiales</taxon>
        <taxon>Suessiaceae</taxon>
        <taxon>Polarella</taxon>
    </lineage>
</organism>
<evidence type="ECO:0000256" key="1">
    <source>
        <dbReference type="ARBA" id="ARBA00023172"/>
    </source>
</evidence>
<comment type="caution">
    <text evidence="2">The sequence shown here is derived from an EMBL/GenBank/DDBJ whole genome shotgun (WGS) entry which is preliminary data.</text>
</comment>
<dbReference type="GO" id="GO:0006310">
    <property type="term" value="P:DNA recombination"/>
    <property type="evidence" value="ECO:0007669"/>
    <property type="project" value="UniProtKB-KW"/>
</dbReference>
<keyword evidence="3" id="KW-1185">Reference proteome</keyword>
<dbReference type="GO" id="GO:0003677">
    <property type="term" value="F:DNA binding"/>
    <property type="evidence" value="ECO:0007669"/>
    <property type="project" value="InterPro"/>
</dbReference>
<name>A0A813DRA8_POLGL</name>
<dbReference type="GO" id="GO:0015074">
    <property type="term" value="P:DNA integration"/>
    <property type="evidence" value="ECO:0007669"/>
    <property type="project" value="InterPro"/>
</dbReference>
<dbReference type="SUPFAM" id="SSF56349">
    <property type="entry name" value="DNA breaking-rejoining enzymes"/>
    <property type="match status" value="1"/>
</dbReference>
<dbReference type="Proteomes" id="UP000654075">
    <property type="component" value="Unassembled WGS sequence"/>
</dbReference>
<gene>
    <name evidence="2" type="ORF">PGLA1383_LOCUS7555</name>
</gene>
<evidence type="ECO:0000313" key="3">
    <source>
        <dbReference type="Proteomes" id="UP000654075"/>
    </source>
</evidence>
<dbReference type="InterPro" id="IPR011010">
    <property type="entry name" value="DNA_brk_join_enz"/>
</dbReference>
<dbReference type="EMBL" id="CAJNNV010003308">
    <property type="protein sequence ID" value="CAE8588770.1"/>
    <property type="molecule type" value="Genomic_DNA"/>
</dbReference>